<evidence type="ECO:0000313" key="3">
    <source>
        <dbReference type="EMBL" id="MBO3272355.1"/>
    </source>
</evidence>
<proteinExistence type="predicted"/>
<reference evidence="3 4" key="1">
    <citation type="submission" date="2021-03" db="EMBL/GenBank/DDBJ databases">
        <authorList>
            <person name="Kim M.K."/>
        </authorList>
    </citation>
    <scope>NUCLEOTIDE SEQUENCE [LARGE SCALE GENOMIC DNA]</scope>
    <source>
        <strain evidence="3 4">BT507</strain>
    </source>
</reference>
<dbReference type="Pfam" id="PF09299">
    <property type="entry name" value="Mu-transpos_C"/>
    <property type="match status" value="1"/>
</dbReference>
<comment type="caution">
    <text evidence="3">The sequence shown here is derived from an EMBL/GenBank/DDBJ whole genome shotgun (WGS) entry which is preliminary data.</text>
</comment>
<dbReference type="SUPFAM" id="SSF53098">
    <property type="entry name" value="Ribonuclease H-like"/>
    <property type="match status" value="1"/>
</dbReference>
<dbReference type="PROSITE" id="PS50994">
    <property type="entry name" value="INTEGRASE"/>
    <property type="match status" value="1"/>
</dbReference>
<gene>
    <name evidence="3" type="ORF">J4D97_17005</name>
</gene>
<feature type="domain" description="Integrase catalytic" evidence="2">
    <location>
        <begin position="220"/>
        <end position="423"/>
    </location>
</feature>
<evidence type="ECO:0000259" key="2">
    <source>
        <dbReference type="PROSITE" id="PS50994"/>
    </source>
</evidence>
<dbReference type="InterPro" id="IPR012337">
    <property type="entry name" value="RNaseH-like_sf"/>
</dbReference>
<evidence type="ECO:0000256" key="1">
    <source>
        <dbReference type="SAM" id="MobiDB-lite"/>
    </source>
</evidence>
<sequence>MEDRFVLTAGVRCAHQGQPVIVRHIQDLTHIVVETVAGHAIIVAPQHLQPLPSQEPTPPEHDTYQFAPVEAQRIALARYAIIQPLLQKRIPATVLAATLTQHQISEATLRRWLQAYQRAGLTGLLKHKPAGGKQRSRLPSQREHVVQAAVRQYFSLQQPCAKHIYDTLCLTCNQQQLPPPALNTLRRRIAQFPQEERIRRRLGAQAAREQCQPLRTSTLQPTNPLEVVEIDHTLLNIVLLDEQTHQPVGRPWLTVALDIYSRMVIGFYLSLELPGASGTGLCLAHAILPKETWLAQRNIEGEWPCWGVMKSLHLDNAKEFHGTMLLRACEQYAIQLQYRPPGQPQYGGHVERLIRTLKYRIRHIPGAYFSARKERRTYRPQAHAIFTLPAFEKWLTTYLIGVYHRKKHATLGTSPVYCYEQGILAPGGHGVPARPMNERQVQLDFLPFVERTIQRYGVVIDHLHYFDHVLRSYITSSAEAGRSTRRPKYIFRTDPRDLSRVYFLDPVTREYHPIPLADLRQGPFSVHTKREALRRLRLQQSPSVRVQENQVFAAMQELQQQEQLVQQQVAARGQRSRTPTSRSHRRLRQEAMIQHPSLIEHTKPTPSEQPVGAQPLAAVTESCSPRVRVKHPFPDLDDGASHLLNS</sequence>
<dbReference type="EMBL" id="JAGETX010000011">
    <property type="protein sequence ID" value="MBO3272355.1"/>
    <property type="molecule type" value="Genomic_DNA"/>
</dbReference>
<feature type="region of interest" description="Disordered" evidence="1">
    <location>
        <begin position="569"/>
        <end position="588"/>
    </location>
</feature>
<dbReference type="RefSeq" id="WP_208308619.1">
    <property type="nucleotide sequence ID" value="NZ_JAGETX010000011.1"/>
</dbReference>
<dbReference type="InterPro" id="IPR001584">
    <property type="entry name" value="Integrase_cat-core"/>
</dbReference>
<dbReference type="InterPro" id="IPR036397">
    <property type="entry name" value="RNaseH_sf"/>
</dbReference>
<dbReference type="Proteomes" id="UP000670527">
    <property type="component" value="Unassembled WGS sequence"/>
</dbReference>
<keyword evidence="4" id="KW-1185">Reference proteome</keyword>
<dbReference type="InterPro" id="IPR015378">
    <property type="entry name" value="Transposase-like_Mu_C"/>
</dbReference>
<dbReference type="Gene3D" id="3.30.420.10">
    <property type="entry name" value="Ribonuclease H-like superfamily/Ribonuclease H"/>
    <property type="match status" value="1"/>
</dbReference>
<feature type="region of interest" description="Disordered" evidence="1">
    <location>
        <begin position="594"/>
        <end position="617"/>
    </location>
</feature>
<accession>A0ABS3TI31</accession>
<evidence type="ECO:0000313" key="4">
    <source>
        <dbReference type="Proteomes" id="UP000670527"/>
    </source>
</evidence>
<protein>
    <submittedName>
        <fullName evidence="3">DDE-type integrase/transposase/recombinase</fullName>
    </submittedName>
</protein>
<organism evidence="3 4">
    <name type="scientific">Hymenobacter defluvii</name>
    <dbReference type="NCBI Taxonomy" id="2054411"/>
    <lineage>
        <taxon>Bacteria</taxon>
        <taxon>Pseudomonadati</taxon>
        <taxon>Bacteroidota</taxon>
        <taxon>Cytophagia</taxon>
        <taxon>Cytophagales</taxon>
        <taxon>Hymenobacteraceae</taxon>
        <taxon>Hymenobacter</taxon>
    </lineage>
</organism>
<name>A0ABS3TI31_9BACT</name>